<keyword evidence="3" id="KW-1185">Reference proteome</keyword>
<dbReference type="RefSeq" id="WP_027851357.1">
    <property type="nucleotide sequence ID" value="NZ_BSOR01000005.1"/>
</dbReference>
<protein>
    <recommendedName>
        <fullName evidence="4">DUF349 domain-containing protein</fullName>
    </recommendedName>
</protein>
<keyword evidence="1" id="KW-0175">Coiled coil</keyword>
<sequence length="893" mass="101661">MNALFIRIAPFLFKPSLDHQNPKIRLLALNRLDLSADQQQSTVLNWLKQEEDQQLLKEALARFPNQQKLIELLNLSQPSSQLNQALSQHLELTLLKDTQLNSEKRHTLALQITDPALLLKIIQQAETQELRLALLERLEATEEDWLDLALSNSLARVRQAAAEKITSETALEQLIKQAQGDKSVNRIAREKLNAYRAAQQAEAAAAQERIQLLEQLQKLVSVGDPTLYEARFEHLTNQWQALELAEDAQLTAQYEQLSQQAKTFIAKTQAEEAQRLAKQAKQEQAKQEQKQLLQTLFELVEALLAQPAQLEQTATNQIAAAWQASLVENTPSKSDQKAFDQQLALAEELTACSLAWQTTQPQLADLLAAMSDQPNPAELDQLSQLIASINWHKNLATPELMEQAKQRLIANNQEQKTARQAVEQTKKLNLNRLEQNLTQLEQLVSLGQSREAIRLHQQLQNEVEQLANNHRLAAVYRSLNAKIAELRDWQGYVAAPKREALCEQMEALAADDEMLPQVKADKIQALQQEWRELGSAAANKPLWDRFKQAADTAYEPCKAWFTAQNEVREYNQKQKAIICDELKQLASNQGHLAMEEEQLDELLKLVHEEWHRFNPVNRVEGKQLAQRFQQAIAPIRDQLYQLRQQHADNKRQLVEKAKELLNSEDLQAATETSKQIQQEWRTLGTAPGSLEHQLWKEFRTHCDALFKQRDEQRKNRLEERLQRFALARQQLAEAKEALATGEEQLAAKLLKQAAGLRNIPKKEQENWQAELDNLSEQLQRLAQQKARRGLAQKLSSLIEALPETGEPEDLKAAKRLIVELELLTGVPVAAEDQQLRLKLQIERMNSGLGSPTEESTQKEIQQLLEAWKIMGGSKTSQLSPRLMAAIEAYQNPS</sequence>
<evidence type="ECO:0000313" key="3">
    <source>
        <dbReference type="Proteomes" id="UP001156682"/>
    </source>
</evidence>
<organism evidence="2 3">
    <name type="scientific">Marinospirillum insulare</name>
    <dbReference type="NCBI Taxonomy" id="217169"/>
    <lineage>
        <taxon>Bacteria</taxon>
        <taxon>Pseudomonadati</taxon>
        <taxon>Pseudomonadota</taxon>
        <taxon>Gammaproteobacteria</taxon>
        <taxon>Oceanospirillales</taxon>
        <taxon>Oceanospirillaceae</taxon>
        <taxon>Marinospirillum</taxon>
    </lineage>
</organism>
<feature type="coiled-coil region" evidence="1">
    <location>
        <begin position="405"/>
        <end position="469"/>
    </location>
</feature>
<feature type="coiled-coil region" evidence="1">
    <location>
        <begin position="189"/>
        <end position="216"/>
    </location>
</feature>
<dbReference type="Pfam" id="PF03993">
    <property type="entry name" value="DUF349"/>
    <property type="match status" value="3"/>
</dbReference>
<name>A0ABQ5ZRP2_9GAMM</name>
<dbReference type="EMBL" id="BSOR01000005">
    <property type="protein sequence ID" value="GLR62815.1"/>
    <property type="molecule type" value="Genomic_DNA"/>
</dbReference>
<accession>A0ABQ5ZRP2</accession>
<reference evidence="3" key="1">
    <citation type="journal article" date="2019" name="Int. J. Syst. Evol. Microbiol.">
        <title>The Global Catalogue of Microorganisms (GCM) 10K type strain sequencing project: providing services to taxonomists for standard genome sequencing and annotation.</title>
        <authorList>
            <consortium name="The Broad Institute Genomics Platform"/>
            <consortium name="The Broad Institute Genome Sequencing Center for Infectious Disease"/>
            <person name="Wu L."/>
            <person name="Ma J."/>
        </authorList>
    </citation>
    <scope>NUCLEOTIDE SEQUENCE [LARGE SCALE GENOMIC DNA]</scope>
    <source>
        <strain evidence="3">NBRC 100033</strain>
    </source>
</reference>
<dbReference type="Proteomes" id="UP001156682">
    <property type="component" value="Unassembled WGS sequence"/>
</dbReference>
<feature type="coiled-coil region" evidence="1">
    <location>
        <begin position="707"/>
        <end position="784"/>
    </location>
</feature>
<evidence type="ECO:0008006" key="4">
    <source>
        <dbReference type="Google" id="ProtNLM"/>
    </source>
</evidence>
<comment type="caution">
    <text evidence="2">The sequence shown here is derived from an EMBL/GenBank/DDBJ whole genome shotgun (WGS) entry which is preliminary data.</text>
</comment>
<dbReference type="InterPro" id="IPR007139">
    <property type="entry name" value="DUF349"/>
</dbReference>
<gene>
    <name evidence="2" type="ORF">GCM10007878_02500</name>
</gene>
<proteinExistence type="predicted"/>
<evidence type="ECO:0000256" key="1">
    <source>
        <dbReference type="SAM" id="Coils"/>
    </source>
</evidence>
<evidence type="ECO:0000313" key="2">
    <source>
        <dbReference type="EMBL" id="GLR62815.1"/>
    </source>
</evidence>